<dbReference type="EMBL" id="JBICBT010000141">
    <property type="protein sequence ID" value="KAL3122326.1"/>
    <property type="molecule type" value="Genomic_DNA"/>
</dbReference>
<reference evidence="1 2" key="1">
    <citation type="submission" date="2024-10" db="EMBL/GenBank/DDBJ databases">
        <authorList>
            <person name="Kim D."/>
        </authorList>
    </citation>
    <scope>NUCLEOTIDE SEQUENCE [LARGE SCALE GENOMIC DNA]</scope>
    <source>
        <strain evidence="1">BH-2024</strain>
    </source>
</reference>
<dbReference type="Proteomes" id="UP001620626">
    <property type="component" value="Unassembled WGS sequence"/>
</dbReference>
<keyword evidence="2" id="KW-1185">Reference proteome</keyword>
<accession>A0ABD2M488</accession>
<sequence>MVEPRHRSPAFVIAGTPQPGKFREQQPVQLTGLWKKKGEMGWKGVKRWRELWKEKGTLSPNSPVSFSNECCTISFPCSSGNWLKCLHSFALRLFSFPPKRKMQ</sequence>
<proteinExistence type="predicted"/>
<dbReference type="AlphaFoldDB" id="A0ABD2M488"/>
<name>A0ABD2M488_9BILA</name>
<organism evidence="1 2">
    <name type="scientific">Heterodera trifolii</name>
    <dbReference type="NCBI Taxonomy" id="157864"/>
    <lineage>
        <taxon>Eukaryota</taxon>
        <taxon>Metazoa</taxon>
        <taxon>Ecdysozoa</taxon>
        <taxon>Nematoda</taxon>
        <taxon>Chromadorea</taxon>
        <taxon>Rhabditida</taxon>
        <taxon>Tylenchina</taxon>
        <taxon>Tylenchomorpha</taxon>
        <taxon>Tylenchoidea</taxon>
        <taxon>Heteroderidae</taxon>
        <taxon>Heteroderinae</taxon>
        <taxon>Heterodera</taxon>
    </lineage>
</organism>
<protein>
    <submittedName>
        <fullName evidence="1">Uncharacterized protein</fullName>
    </submittedName>
</protein>
<evidence type="ECO:0000313" key="1">
    <source>
        <dbReference type="EMBL" id="KAL3122326.1"/>
    </source>
</evidence>
<gene>
    <name evidence="1" type="ORF">niasHT_000545</name>
</gene>
<comment type="caution">
    <text evidence="1">The sequence shown here is derived from an EMBL/GenBank/DDBJ whole genome shotgun (WGS) entry which is preliminary data.</text>
</comment>
<evidence type="ECO:0000313" key="2">
    <source>
        <dbReference type="Proteomes" id="UP001620626"/>
    </source>
</evidence>